<organism evidence="1">
    <name type="scientific">Anguilla anguilla</name>
    <name type="common">European freshwater eel</name>
    <name type="synonym">Muraena anguilla</name>
    <dbReference type="NCBI Taxonomy" id="7936"/>
    <lineage>
        <taxon>Eukaryota</taxon>
        <taxon>Metazoa</taxon>
        <taxon>Chordata</taxon>
        <taxon>Craniata</taxon>
        <taxon>Vertebrata</taxon>
        <taxon>Euteleostomi</taxon>
        <taxon>Actinopterygii</taxon>
        <taxon>Neopterygii</taxon>
        <taxon>Teleostei</taxon>
        <taxon>Anguilliformes</taxon>
        <taxon>Anguillidae</taxon>
        <taxon>Anguilla</taxon>
    </lineage>
</organism>
<name>A0A0E9XUL5_ANGAN</name>
<accession>A0A0E9XUL5</accession>
<evidence type="ECO:0000313" key="1">
    <source>
        <dbReference type="EMBL" id="JAI05374.1"/>
    </source>
</evidence>
<sequence>MTSQVLLISKVCSFLSAGIRELSVSSLDSSLLLALELDNGICQQGGQTCTNESQGSHYEAEK</sequence>
<dbReference type="EMBL" id="GBXM01003204">
    <property type="protein sequence ID" value="JAI05374.1"/>
    <property type="molecule type" value="Transcribed_RNA"/>
</dbReference>
<reference evidence="1" key="2">
    <citation type="journal article" date="2015" name="Fish Shellfish Immunol.">
        <title>Early steps in the European eel (Anguilla anguilla)-Vibrio vulnificus interaction in the gills: Role of the RtxA13 toxin.</title>
        <authorList>
            <person name="Callol A."/>
            <person name="Pajuelo D."/>
            <person name="Ebbesson L."/>
            <person name="Teles M."/>
            <person name="MacKenzie S."/>
            <person name="Amaro C."/>
        </authorList>
    </citation>
    <scope>NUCLEOTIDE SEQUENCE</scope>
</reference>
<dbReference type="AlphaFoldDB" id="A0A0E9XUL5"/>
<proteinExistence type="predicted"/>
<protein>
    <submittedName>
        <fullName evidence="1">Uncharacterized protein</fullName>
    </submittedName>
</protein>
<reference evidence="1" key="1">
    <citation type="submission" date="2014-11" db="EMBL/GenBank/DDBJ databases">
        <authorList>
            <person name="Amaro Gonzalez C."/>
        </authorList>
    </citation>
    <scope>NUCLEOTIDE SEQUENCE</scope>
</reference>